<dbReference type="AlphaFoldDB" id="A0A7W8UD27"/>
<dbReference type="RefSeq" id="WP_183672558.1">
    <property type="nucleotide sequence ID" value="NZ_JACHBK010000008.1"/>
</dbReference>
<feature type="compositionally biased region" description="Low complexity" evidence="1">
    <location>
        <begin position="325"/>
        <end position="334"/>
    </location>
</feature>
<proteinExistence type="predicted"/>
<sequence length="519" mass="53070">MADFPDATNTGVTSGATLTKYNGTLHITEDNAVISNMDITGDIVIDAKNVTLSNIKLTSSGAWTAIRVMDDASGFTLQNSEIDGKGLSQNGIYGHGTFIGNDIYGVENGITVAGPSDIRDNYIHNFLGTAEAHYDGIEVNGGHDIDIVHNTVVVDHGQTSAVMLDNWAGGLSNITVENNRLAGGGYTVYLDDTFGGGAVDDGSIQIINNQVGDGQWGDFSLYGNNPVMYGNTDLNTLPADTTPTDPAPVDTTTADAAPADTTTTDAAPAGTTTTDTTATDAAPADTTPTDTTTADTTATDAAPADTTATDITSPTAPTHTAQTDTPPGTSSTGTAVESPTTDSEADTGLDGPLEGTSGDTDSVANAANNGDAKGTVHNWIKQTFGSNFADKFHANTHTHSSLALGADDLMGGSDADTFVFKTAGESTSALTGPDSIFDFSGTGGDRIDVADIDANSAASGDQAFTYLGTAAFTGKAGELRDAKQASDTYVYGDTNGDRNADCAVHLDDAVSLSKGDFVL</sequence>
<comment type="caution">
    <text evidence="2">The sequence shown here is derived from an EMBL/GenBank/DDBJ whole genome shotgun (WGS) entry which is preliminary data.</text>
</comment>
<dbReference type="SUPFAM" id="SSF51126">
    <property type="entry name" value="Pectin lyase-like"/>
    <property type="match status" value="1"/>
</dbReference>
<dbReference type="Proteomes" id="UP000585507">
    <property type="component" value="Unassembled WGS sequence"/>
</dbReference>
<dbReference type="SMART" id="SM00710">
    <property type="entry name" value="PbH1"/>
    <property type="match status" value="5"/>
</dbReference>
<dbReference type="InterPro" id="IPR011049">
    <property type="entry name" value="Serralysin-like_metalloprot_C"/>
</dbReference>
<evidence type="ECO:0008006" key="4">
    <source>
        <dbReference type="Google" id="ProtNLM"/>
    </source>
</evidence>
<evidence type="ECO:0000256" key="1">
    <source>
        <dbReference type="SAM" id="MobiDB-lite"/>
    </source>
</evidence>
<dbReference type="EMBL" id="JACHBK010000008">
    <property type="protein sequence ID" value="MBB5537023.1"/>
    <property type="molecule type" value="Genomic_DNA"/>
</dbReference>
<dbReference type="InterPro" id="IPR006626">
    <property type="entry name" value="PbH1"/>
</dbReference>
<reference evidence="2 3" key="1">
    <citation type="submission" date="2020-08" db="EMBL/GenBank/DDBJ databases">
        <title>Genomic Encyclopedia of Type Strains, Phase IV (KMG-V): Genome sequencing to study the core and pangenomes of soil and plant-associated prokaryotes.</title>
        <authorList>
            <person name="Whitman W."/>
        </authorList>
    </citation>
    <scope>NUCLEOTIDE SEQUENCE [LARGE SCALE GENOMIC DNA]</scope>
    <source>
        <strain evidence="2 3">SEMIA 4084</strain>
    </source>
</reference>
<name>A0A7W8UD27_9HYPH</name>
<feature type="region of interest" description="Disordered" evidence="1">
    <location>
        <begin position="233"/>
        <end position="373"/>
    </location>
</feature>
<feature type="compositionally biased region" description="Low complexity" evidence="1">
    <location>
        <begin position="238"/>
        <end position="318"/>
    </location>
</feature>
<keyword evidence="3" id="KW-1185">Reference proteome</keyword>
<accession>A0A7W8UD27</accession>
<feature type="compositionally biased region" description="Polar residues" evidence="1">
    <location>
        <begin position="357"/>
        <end position="368"/>
    </location>
</feature>
<evidence type="ECO:0000313" key="3">
    <source>
        <dbReference type="Proteomes" id="UP000585507"/>
    </source>
</evidence>
<organism evidence="2 3">
    <name type="scientific">Rhizobium giardinii</name>
    <dbReference type="NCBI Taxonomy" id="56731"/>
    <lineage>
        <taxon>Bacteria</taxon>
        <taxon>Pseudomonadati</taxon>
        <taxon>Pseudomonadota</taxon>
        <taxon>Alphaproteobacteria</taxon>
        <taxon>Hyphomicrobiales</taxon>
        <taxon>Rhizobiaceae</taxon>
        <taxon>Rhizobium/Agrobacterium group</taxon>
        <taxon>Rhizobium</taxon>
    </lineage>
</organism>
<protein>
    <recommendedName>
        <fullName evidence="4">Right handed beta helix domain-containing protein</fullName>
    </recommendedName>
</protein>
<dbReference type="Gene3D" id="2.150.10.10">
    <property type="entry name" value="Serralysin-like metalloprotease, C-terminal"/>
    <property type="match status" value="1"/>
</dbReference>
<gene>
    <name evidence="2" type="ORF">GGD55_003738</name>
</gene>
<evidence type="ECO:0000313" key="2">
    <source>
        <dbReference type="EMBL" id="MBB5537023.1"/>
    </source>
</evidence>
<dbReference type="InterPro" id="IPR011050">
    <property type="entry name" value="Pectin_lyase_fold/virulence"/>
</dbReference>